<organism evidence="1 2">
    <name type="scientific">Actinomycetospora corticicola</name>
    <dbReference type="NCBI Taxonomy" id="663602"/>
    <lineage>
        <taxon>Bacteria</taxon>
        <taxon>Bacillati</taxon>
        <taxon>Actinomycetota</taxon>
        <taxon>Actinomycetes</taxon>
        <taxon>Pseudonocardiales</taxon>
        <taxon>Pseudonocardiaceae</taxon>
        <taxon>Actinomycetospora</taxon>
    </lineage>
</organism>
<accession>A0A7Y9J843</accession>
<protein>
    <submittedName>
        <fullName evidence="1">Uncharacterized protein</fullName>
    </submittedName>
</protein>
<evidence type="ECO:0000313" key="2">
    <source>
        <dbReference type="Proteomes" id="UP000535890"/>
    </source>
</evidence>
<reference evidence="1 2" key="1">
    <citation type="submission" date="2020-07" db="EMBL/GenBank/DDBJ databases">
        <title>Sequencing the genomes of 1000 actinobacteria strains.</title>
        <authorList>
            <person name="Klenk H.-P."/>
        </authorList>
    </citation>
    <scope>NUCLEOTIDE SEQUENCE [LARGE SCALE GENOMIC DNA]</scope>
    <source>
        <strain evidence="1 2">DSM 45772</strain>
    </source>
</reference>
<dbReference type="Proteomes" id="UP000535890">
    <property type="component" value="Unassembled WGS sequence"/>
</dbReference>
<dbReference type="AlphaFoldDB" id="A0A7Y9J843"/>
<comment type="caution">
    <text evidence="1">The sequence shown here is derived from an EMBL/GenBank/DDBJ whole genome shotgun (WGS) entry which is preliminary data.</text>
</comment>
<keyword evidence="2" id="KW-1185">Reference proteome</keyword>
<gene>
    <name evidence="1" type="ORF">BJ983_004808</name>
</gene>
<proteinExistence type="predicted"/>
<dbReference type="Gene3D" id="2.40.50.90">
    <property type="match status" value="1"/>
</dbReference>
<name>A0A7Y9J843_9PSEU</name>
<dbReference type="InterPro" id="IPR035437">
    <property type="entry name" value="SNase_OB-fold_sf"/>
</dbReference>
<sequence>MSVVGQDTGMAFTWIRGRLVVVGYSPDGDSVRFVPDEIATVRGLENGRRVRPSERDGSIQLRLDAIDAPETHYQDQAQPLADEARATLLDAVGFREVRFDDNGTVTAATPDSVPAAICAALVEVNGRPVTLLVTGDAAQAHADGDEIDPATVVDASVNAAQTTGGRAYLTLYTSTPEPVRRRFLELAASATGPGSVWAADRSGGFTLTKQADVGPDGQLILPKLFRRATDYLRADTSGTFLEWLRDQGADDDPVEAAGRRTTLSALITQDGDRVSLTVPITDLVFVED</sequence>
<dbReference type="RefSeq" id="WP_179796107.1">
    <property type="nucleotide sequence ID" value="NZ_BAABHP010000013.1"/>
</dbReference>
<evidence type="ECO:0000313" key="1">
    <source>
        <dbReference type="EMBL" id="NYD38706.1"/>
    </source>
</evidence>
<dbReference type="EMBL" id="JACCBN010000001">
    <property type="protein sequence ID" value="NYD38706.1"/>
    <property type="molecule type" value="Genomic_DNA"/>
</dbReference>